<protein>
    <submittedName>
        <fullName evidence="1">Uncharacterized protein</fullName>
    </submittedName>
</protein>
<dbReference type="Proteomes" id="UP000000311">
    <property type="component" value="Unassembled WGS sequence"/>
</dbReference>
<dbReference type="EMBL" id="GL436336">
    <property type="protein sequence ID" value="EFN72094.1"/>
    <property type="molecule type" value="Genomic_DNA"/>
</dbReference>
<proteinExistence type="predicted"/>
<accession>E2A393</accession>
<dbReference type="InParanoid" id="E2A393"/>
<reference evidence="1 2" key="1">
    <citation type="journal article" date="2010" name="Science">
        <title>Genomic comparison of the ants Camponotus floridanus and Harpegnathos saltator.</title>
        <authorList>
            <person name="Bonasio R."/>
            <person name="Zhang G."/>
            <person name="Ye C."/>
            <person name="Mutti N.S."/>
            <person name="Fang X."/>
            <person name="Qin N."/>
            <person name="Donahue G."/>
            <person name="Yang P."/>
            <person name="Li Q."/>
            <person name="Li C."/>
            <person name="Zhang P."/>
            <person name="Huang Z."/>
            <person name="Berger S.L."/>
            <person name="Reinberg D."/>
            <person name="Wang J."/>
            <person name="Liebig J."/>
        </authorList>
    </citation>
    <scope>NUCLEOTIDE SEQUENCE [LARGE SCALE GENOMIC DNA]</scope>
    <source>
        <strain evidence="2">C129</strain>
    </source>
</reference>
<evidence type="ECO:0000313" key="2">
    <source>
        <dbReference type="Proteomes" id="UP000000311"/>
    </source>
</evidence>
<dbReference type="AlphaFoldDB" id="E2A393"/>
<organism evidence="2">
    <name type="scientific">Camponotus floridanus</name>
    <name type="common">Florida carpenter ant</name>
    <dbReference type="NCBI Taxonomy" id="104421"/>
    <lineage>
        <taxon>Eukaryota</taxon>
        <taxon>Metazoa</taxon>
        <taxon>Ecdysozoa</taxon>
        <taxon>Arthropoda</taxon>
        <taxon>Hexapoda</taxon>
        <taxon>Insecta</taxon>
        <taxon>Pterygota</taxon>
        <taxon>Neoptera</taxon>
        <taxon>Endopterygota</taxon>
        <taxon>Hymenoptera</taxon>
        <taxon>Apocrita</taxon>
        <taxon>Aculeata</taxon>
        <taxon>Formicoidea</taxon>
        <taxon>Formicidae</taxon>
        <taxon>Formicinae</taxon>
        <taxon>Camponotus</taxon>
    </lineage>
</organism>
<keyword evidence="2" id="KW-1185">Reference proteome</keyword>
<sequence length="45" mass="5089">KHLSFKKKLEKMCPHVLTFLCVCHSSALAAHAAYSKMSAYCDEFL</sequence>
<gene>
    <name evidence="1" type="ORF">EAG_10062</name>
</gene>
<name>E2A393_CAMFO</name>
<evidence type="ECO:0000313" key="1">
    <source>
        <dbReference type="EMBL" id="EFN72094.1"/>
    </source>
</evidence>
<feature type="non-terminal residue" evidence="1">
    <location>
        <position position="1"/>
    </location>
</feature>
<feature type="non-terminal residue" evidence="1">
    <location>
        <position position="45"/>
    </location>
</feature>